<evidence type="ECO:0000259" key="10">
    <source>
        <dbReference type="PROSITE" id="PS50111"/>
    </source>
</evidence>
<dbReference type="CDD" id="cd06225">
    <property type="entry name" value="HAMP"/>
    <property type="match status" value="1"/>
</dbReference>
<dbReference type="AlphaFoldDB" id="A0A272EXF9"/>
<evidence type="ECO:0000256" key="3">
    <source>
        <dbReference type="ARBA" id="ARBA00022989"/>
    </source>
</evidence>
<evidence type="ECO:0000256" key="2">
    <source>
        <dbReference type="ARBA" id="ARBA00022692"/>
    </source>
</evidence>
<dbReference type="PANTHER" id="PTHR32089:SF119">
    <property type="entry name" value="METHYL-ACCEPTING CHEMOTAXIS PROTEIN CTPL"/>
    <property type="match status" value="1"/>
</dbReference>
<evidence type="ECO:0000313" key="15">
    <source>
        <dbReference type="Proteomes" id="UP000623509"/>
    </source>
</evidence>
<evidence type="ECO:0000256" key="8">
    <source>
        <dbReference type="SAM" id="Coils"/>
    </source>
</evidence>
<keyword evidence="5 7" id="KW-0807">Transducer</keyword>
<protein>
    <submittedName>
        <fullName evidence="12">Methyl-accepting chemotaxis protein</fullName>
    </submittedName>
</protein>
<reference evidence="13 14" key="2">
    <citation type="submission" date="2017-07" db="EMBL/GenBank/DDBJ databases">
        <title>Candidatus Dactylopiibacterium carminicum, a nitrogen-fixing symbiont of the cochineal insect Dactylopius coccus and Dactylopius opuntiae (Hemiptera: Coccoidea: Dactylopiidae).</title>
        <authorList>
            <person name="Vera A."/>
        </authorList>
    </citation>
    <scope>NUCLEOTIDE SEQUENCE [LARGE SCALE GENOMIC DNA]</scope>
    <source>
        <strain evidence="13 14">NFDCM</strain>
    </source>
</reference>
<dbReference type="Pfam" id="PF00672">
    <property type="entry name" value="HAMP"/>
    <property type="match status" value="1"/>
</dbReference>
<reference evidence="12 15" key="1">
    <citation type="submission" date="2016-08" db="EMBL/GenBank/DDBJ databases">
        <title>Candidatus Dactylopiibacterium carminicum genome sequence.</title>
        <authorList>
            <person name="Ramirez-Puebla S.T."/>
            <person name="Ormeno-Orrillo E."/>
            <person name="Vera-Ponce De Leon A."/>
            <person name="Luis L."/>
            <person name="Sanchez-Flores A."/>
            <person name="Monica R."/>
            <person name="Martinez-Romero E."/>
        </authorList>
    </citation>
    <scope>NUCLEOTIDE SEQUENCE [LARGE SCALE GENOMIC DNA]</scope>
    <source>
        <strain evidence="12">END1</strain>
    </source>
</reference>
<evidence type="ECO:0000313" key="14">
    <source>
        <dbReference type="Proteomes" id="UP000216107"/>
    </source>
</evidence>
<keyword evidence="4 9" id="KW-0472">Membrane</keyword>
<dbReference type="CDD" id="cd11386">
    <property type="entry name" value="MCP_signal"/>
    <property type="match status" value="1"/>
</dbReference>
<dbReference type="PRINTS" id="PR00260">
    <property type="entry name" value="CHEMTRNSDUCR"/>
</dbReference>
<evidence type="ECO:0000313" key="13">
    <source>
        <dbReference type="EMBL" id="PAS94807.1"/>
    </source>
</evidence>
<evidence type="ECO:0000256" key="9">
    <source>
        <dbReference type="SAM" id="Phobius"/>
    </source>
</evidence>
<keyword evidence="15" id="KW-1185">Reference proteome</keyword>
<dbReference type="GO" id="GO:0007165">
    <property type="term" value="P:signal transduction"/>
    <property type="evidence" value="ECO:0007669"/>
    <property type="project" value="UniProtKB-KW"/>
</dbReference>
<dbReference type="PROSITE" id="PS50885">
    <property type="entry name" value="HAMP"/>
    <property type="match status" value="1"/>
</dbReference>
<dbReference type="Proteomes" id="UP000623509">
    <property type="component" value="Unassembled WGS sequence"/>
</dbReference>
<accession>A0A272EXF9</accession>
<gene>
    <name evidence="12" type="ORF">BGI27_03715</name>
    <name evidence="13" type="ORF">CGU29_02590</name>
</gene>
<evidence type="ECO:0000256" key="1">
    <source>
        <dbReference type="ARBA" id="ARBA00004141"/>
    </source>
</evidence>
<dbReference type="GO" id="GO:0016020">
    <property type="term" value="C:membrane"/>
    <property type="evidence" value="ECO:0007669"/>
    <property type="project" value="UniProtKB-SubCell"/>
</dbReference>
<sequence length="448" mass="47482">MRENPRIKSSTRTTMMLVNGNSGIPIRTRWSNTMSVTQKIVLLILSSLVICAAMFGASLYGLAGFDSLAGRLSASAPADAAAITAVLGGARTVAWVALGLAFVLLTLLGYLAWKAIVLPLRGMQQTIAQAAEQLDFTATIQVDSHDELGQTLSAYNRLLERLRQSFQEIRQATTHMLDVTEEVDVSSRKIARNSQIQSDASTNMAAAVEEMTVSISVVARQATDASQHTQDSRDIAERSAGSILGTVSSIRTISESVHEAASRIKTLRADCDDIASMAGIIREIADQTNLLALNAAIEAARAGEQGRGFAVVADEVRKLAERTAKSTQDITSLVGRMQDSARLAVDSMAATEQSVGQGVENAQQAGESIQRIQDGSAAAAGVVEEISSAIREQQTASTEIAQNIEQIAQMSEQNSSAASASAAAVSRISEAGREIASALARYRIDNEA</sequence>
<evidence type="ECO:0000313" key="12">
    <source>
        <dbReference type="EMBL" id="KAF7600173.1"/>
    </source>
</evidence>
<dbReference type="InterPro" id="IPR004090">
    <property type="entry name" value="Chemotax_Me-accpt_rcpt"/>
</dbReference>
<keyword evidence="2 9" id="KW-0812">Transmembrane</keyword>
<dbReference type="Proteomes" id="UP000216107">
    <property type="component" value="Unassembled WGS sequence"/>
</dbReference>
<dbReference type="Gene3D" id="1.10.287.950">
    <property type="entry name" value="Methyl-accepting chemotaxis protein"/>
    <property type="match status" value="1"/>
</dbReference>
<evidence type="ECO:0000256" key="4">
    <source>
        <dbReference type="ARBA" id="ARBA00023136"/>
    </source>
</evidence>
<name>A0A272EXF9_9RHOO</name>
<comment type="similarity">
    <text evidence="6">Belongs to the methyl-accepting chemotaxis (MCP) protein family.</text>
</comment>
<keyword evidence="3 9" id="KW-1133">Transmembrane helix</keyword>
<feature type="domain" description="Methyl-accepting transducer" evidence="10">
    <location>
        <begin position="172"/>
        <end position="408"/>
    </location>
</feature>
<dbReference type="EMBL" id="NMRN01000004">
    <property type="protein sequence ID" value="PAS94807.1"/>
    <property type="molecule type" value="Genomic_DNA"/>
</dbReference>
<dbReference type="SMART" id="SM00304">
    <property type="entry name" value="HAMP"/>
    <property type="match status" value="1"/>
</dbReference>
<dbReference type="EMBL" id="MDUX01000008">
    <property type="protein sequence ID" value="KAF7600173.1"/>
    <property type="molecule type" value="Genomic_DNA"/>
</dbReference>
<proteinExistence type="inferred from homology"/>
<feature type="transmembrane region" description="Helical" evidence="9">
    <location>
        <begin position="93"/>
        <end position="113"/>
    </location>
</feature>
<dbReference type="SUPFAM" id="SSF58104">
    <property type="entry name" value="Methyl-accepting chemotaxis protein (MCP) signaling domain"/>
    <property type="match status" value="1"/>
</dbReference>
<feature type="transmembrane region" description="Helical" evidence="9">
    <location>
        <begin position="40"/>
        <end position="63"/>
    </location>
</feature>
<feature type="domain" description="HAMP" evidence="11">
    <location>
        <begin position="114"/>
        <end position="167"/>
    </location>
</feature>
<evidence type="ECO:0000256" key="7">
    <source>
        <dbReference type="PROSITE-ProRule" id="PRU00284"/>
    </source>
</evidence>
<evidence type="ECO:0000259" key="11">
    <source>
        <dbReference type="PROSITE" id="PS50885"/>
    </source>
</evidence>
<dbReference type="GO" id="GO:0004888">
    <property type="term" value="F:transmembrane signaling receptor activity"/>
    <property type="evidence" value="ECO:0007669"/>
    <property type="project" value="InterPro"/>
</dbReference>
<comment type="subcellular location">
    <subcellularLocation>
        <location evidence="1">Membrane</location>
        <topology evidence="1">Multi-pass membrane protein</topology>
    </subcellularLocation>
</comment>
<evidence type="ECO:0000256" key="6">
    <source>
        <dbReference type="ARBA" id="ARBA00029447"/>
    </source>
</evidence>
<organism evidence="13 14">
    <name type="scientific">Candidatus Dactylopiibacterium carminicum</name>
    <dbReference type="NCBI Taxonomy" id="857335"/>
    <lineage>
        <taxon>Bacteria</taxon>
        <taxon>Pseudomonadati</taxon>
        <taxon>Pseudomonadota</taxon>
        <taxon>Betaproteobacteria</taxon>
        <taxon>Rhodocyclales</taxon>
        <taxon>Rhodocyclaceae</taxon>
        <taxon>Candidatus Dactylopiibacterium</taxon>
    </lineage>
</organism>
<evidence type="ECO:0000256" key="5">
    <source>
        <dbReference type="ARBA" id="ARBA00023224"/>
    </source>
</evidence>
<dbReference type="PANTHER" id="PTHR32089">
    <property type="entry name" value="METHYL-ACCEPTING CHEMOTAXIS PROTEIN MCPB"/>
    <property type="match status" value="1"/>
</dbReference>
<dbReference type="InterPro" id="IPR003660">
    <property type="entry name" value="HAMP_dom"/>
</dbReference>
<dbReference type="PROSITE" id="PS50111">
    <property type="entry name" value="CHEMOTAXIS_TRANSDUC_2"/>
    <property type="match status" value="1"/>
</dbReference>
<dbReference type="FunFam" id="1.10.287.950:FF:000001">
    <property type="entry name" value="Methyl-accepting chemotaxis sensory transducer"/>
    <property type="match status" value="1"/>
</dbReference>
<dbReference type="InterPro" id="IPR004089">
    <property type="entry name" value="MCPsignal_dom"/>
</dbReference>
<dbReference type="Pfam" id="PF00015">
    <property type="entry name" value="MCPsignal"/>
    <property type="match status" value="1"/>
</dbReference>
<dbReference type="GO" id="GO:0006935">
    <property type="term" value="P:chemotaxis"/>
    <property type="evidence" value="ECO:0007669"/>
    <property type="project" value="InterPro"/>
</dbReference>
<dbReference type="OrthoDB" id="9179351at2"/>
<keyword evidence="8" id="KW-0175">Coiled coil</keyword>
<comment type="caution">
    <text evidence="13">The sequence shown here is derived from an EMBL/GenBank/DDBJ whole genome shotgun (WGS) entry which is preliminary data.</text>
</comment>
<dbReference type="SMART" id="SM00283">
    <property type="entry name" value="MA"/>
    <property type="match status" value="1"/>
</dbReference>
<feature type="coiled-coil region" evidence="8">
    <location>
        <begin position="145"/>
        <end position="172"/>
    </location>
</feature>